<gene>
    <name evidence="5" type="ORF">M413DRAFT_342334</name>
</gene>
<evidence type="ECO:0000256" key="1">
    <source>
        <dbReference type="ARBA" id="ARBA00007905"/>
    </source>
</evidence>
<dbReference type="GO" id="GO:0016616">
    <property type="term" value="F:oxidoreductase activity, acting on the CH-OH group of donors, NAD or NADP as acceptor"/>
    <property type="evidence" value="ECO:0007669"/>
    <property type="project" value="UniProtKB-ARBA"/>
</dbReference>
<protein>
    <recommendedName>
        <fullName evidence="4">NADP-dependent oxidoreductase domain-containing protein</fullName>
    </recommendedName>
</protein>
<evidence type="ECO:0000313" key="5">
    <source>
        <dbReference type="EMBL" id="KIM45525.1"/>
    </source>
</evidence>
<keyword evidence="3" id="KW-0560">Oxidoreductase</keyword>
<dbReference type="HOGENOM" id="CLU_023205_10_1_1"/>
<dbReference type="InterPro" id="IPR020471">
    <property type="entry name" value="AKR"/>
</dbReference>
<dbReference type="Proteomes" id="UP000053424">
    <property type="component" value="Unassembled WGS sequence"/>
</dbReference>
<sequence>MSLTTKIIYGTAWKKERTVDLVVKAALNGFRAFDTACQPKHYREDLVGEALALLQEKHNIKRGDLFLQTKYTPIGGQDTSQPLPYDPSDPISKQIQSSCRKSLSNLRTTYLDSYILHSPLPTIEQTLEAWHALMKLQDEGTVRLIGVSNTYDVRILQALQKARKVQVVQNRWYEGNDWDQKVFNYCKELEIMYQSFWSLSGSPSLLTHPAVLQLAKMYNLTAAQIVFYVAQNEGIIPLSGTTNEVHMREDVAVEDIAFTKDGTEDLLQAVREFIKGN</sequence>
<name>A0A0C3C9L5_HEBCY</name>
<dbReference type="OrthoDB" id="5357513at2759"/>
<reference evidence="5 6" key="1">
    <citation type="submission" date="2014-04" db="EMBL/GenBank/DDBJ databases">
        <authorList>
            <consortium name="DOE Joint Genome Institute"/>
            <person name="Kuo A."/>
            <person name="Gay G."/>
            <person name="Dore J."/>
            <person name="Kohler A."/>
            <person name="Nagy L.G."/>
            <person name="Floudas D."/>
            <person name="Copeland A."/>
            <person name="Barry K.W."/>
            <person name="Cichocki N."/>
            <person name="Veneault-Fourrey C."/>
            <person name="LaButti K."/>
            <person name="Lindquist E.A."/>
            <person name="Lipzen A."/>
            <person name="Lundell T."/>
            <person name="Morin E."/>
            <person name="Murat C."/>
            <person name="Sun H."/>
            <person name="Tunlid A."/>
            <person name="Henrissat B."/>
            <person name="Grigoriev I.V."/>
            <person name="Hibbett D.S."/>
            <person name="Martin F."/>
            <person name="Nordberg H.P."/>
            <person name="Cantor M.N."/>
            <person name="Hua S.X."/>
        </authorList>
    </citation>
    <scope>NUCLEOTIDE SEQUENCE [LARGE SCALE GENOMIC DNA]</scope>
    <source>
        <strain evidence="6">h7</strain>
    </source>
</reference>
<evidence type="ECO:0000256" key="3">
    <source>
        <dbReference type="ARBA" id="ARBA00023002"/>
    </source>
</evidence>
<dbReference type="InterPro" id="IPR023210">
    <property type="entry name" value="NADP_OxRdtase_dom"/>
</dbReference>
<keyword evidence="2" id="KW-0521">NADP</keyword>
<keyword evidence="6" id="KW-1185">Reference proteome</keyword>
<dbReference type="STRING" id="686832.A0A0C3C9L5"/>
<dbReference type="PRINTS" id="PR00069">
    <property type="entry name" value="ALDKETRDTASE"/>
</dbReference>
<accession>A0A0C3C9L5</accession>
<evidence type="ECO:0000259" key="4">
    <source>
        <dbReference type="Pfam" id="PF00248"/>
    </source>
</evidence>
<reference evidence="6" key="2">
    <citation type="submission" date="2015-01" db="EMBL/GenBank/DDBJ databases">
        <title>Evolutionary Origins and Diversification of the Mycorrhizal Mutualists.</title>
        <authorList>
            <consortium name="DOE Joint Genome Institute"/>
            <consortium name="Mycorrhizal Genomics Consortium"/>
            <person name="Kohler A."/>
            <person name="Kuo A."/>
            <person name="Nagy L.G."/>
            <person name="Floudas D."/>
            <person name="Copeland A."/>
            <person name="Barry K.W."/>
            <person name="Cichocki N."/>
            <person name="Veneault-Fourrey C."/>
            <person name="LaButti K."/>
            <person name="Lindquist E.A."/>
            <person name="Lipzen A."/>
            <person name="Lundell T."/>
            <person name="Morin E."/>
            <person name="Murat C."/>
            <person name="Riley R."/>
            <person name="Ohm R."/>
            <person name="Sun H."/>
            <person name="Tunlid A."/>
            <person name="Henrissat B."/>
            <person name="Grigoriev I.V."/>
            <person name="Hibbett D.S."/>
            <person name="Martin F."/>
        </authorList>
    </citation>
    <scope>NUCLEOTIDE SEQUENCE [LARGE SCALE GENOMIC DNA]</scope>
    <source>
        <strain evidence="6">h7</strain>
    </source>
</reference>
<dbReference type="Pfam" id="PF00248">
    <property type="entry name" value="Aldo_ket_red"/>
    <property type="match status" value="1"/>
</dbReference>
<evidence type="ECO:0000313" key="6">
    <source>
        <dbReference type="Proteomes" id="UP000053424"/>
    </source>
</evidence>
<feature type="domain" description="NADP-dependent oxidoreductase" evidence="4">
    <location>
        <begin position="12"/>
        <end position="224"/>
    </location>
</feature>
<comment type="similarity">
    <text evidence="1">Belongs to the aldo/keto reductase family.</text>
</comment>
<dbReference type="CDD" id="cd19071">
    <property type="entry name" value="AKR_AKR1-5-like"/>
    <property type="match status" value="1"/>
</dbReference>
<dbReference type="InterPro" id="IPR036812">
    <property type="entry name" value="NAD(P)_OxRdtase_dom_sf"/>
</dbReference>
<organism evidence="5 6">
    <name type="scientific">Hebeloma cylindrosporum</name>
    <dbReference type="NCBI Taxonomy" id="76867"/>
    <lineage>
        <taxon>Eukaryota</taxon>
        <taxon>Fungi</taxon>
        <taxon>Dikarya</taxon>
        <taxon>Basidiomycota</taxon>
        <taxon>Agaricomycotina</taxon>
        <taxon>Agaricomycetes</taxon>
        <taxon>Agaricomycetidae</taxon>
        <taxon>Agaricales</taxon>
        <taxon>Agaricineae</taxon>
        <taxon>Hymenogastraceae</taxon>
        <taxon>Hebeloma</taxon>
    </lineage>
</organism>
<dbReference type="SUPFAM" id="SSF51430">
    <property type="entry name" value="NAD(P)-linked oxidoreductase"/>
    <property type="match status" value="1"/>
</dbReference>
<dbReference type="PANTHER" id="PTHR43827:SF3">
    <property type="entry name" value="NADP-DEPENDENT OXIDOREDUCTASE DOMAIN-CONTAINING PROTEIN"/>
    <property type="match status" value="1"/>
</dbReference>
<proteinExistence type="inferred from homology"/>
<dbReference type="EMBL" id="KN831772">
    <property type="protein sequence ID" value="KIM45525.1"/>
    <property type="molecule type" value="Genomic_DNA"/>
</dbReference>
<dbReference type="AlphaFoldDB" id="A0A0C3C9L5"/>
<dbReference type="Gene3D" id="3.20.20.100">
    <property type="entry name" value="NADP-dependent oxidoreductase domain"/>
    <property type="match status" value="1"/>
</dbReference>
<dbReference type="PANTHER" id="PTHR43827">
    <property type="entry name" value="2,5-DIKETO-D-GLUCONIC ACID REDUCTASE"/>
    <property type="match status" value="1"/>
</dbReference>
<evidence type="ECO:0000256" key="2">
    <source>
        <dbReference type="ARBA" id="ARBA00022857"/>
    </source>
</evidence>